<dbReference type="EMBL" id="AP025730">
    <property type="protein sequence ID" value="BDI06932.1"/>
    <property type="molecule type" value="Genomic_DNA"/>
</dbReference>
<dbReference type="PROSITE" id="PS50887">
    <property type="entry name" value="GGDEF"/>
    <property type="match status" value="1"/>
</dbReference>
<feature type="transmembrane region" description="Helical" evidence="2">
    <location>
        <begin position="316"/>
        <end position="335"/>
    </location>
</feature>
<keyword evidence="7" id="KW-1185">Reference proteome</keyword>
<dbReference type="PROSITE" id="PS50113">
    <property type="entry name" value="PAC"/>
    <property type="match status" value="1"/>
</dbReference>
<keyword evidence="2" id="KW-0812">Transmembrane</keyword>
<dbReference type="InterPro" id="IPR000700">
    <property type="entry name" value="PAS-assoc_C"/>
</dbReference>
<dbReference type="SMART" id="SM00267">
    <property type="entry name" value="GGDEF"/>
    <property type="match status" value="1"/>
</dbReference>
<name>A0ABN6PRD0_9BURK</name>
<feature type="transmembrane region" description="Helical" evidence="2">
    <location>
        <begin position="237"/>
        <end position="259"/>
    </location>
</feature>
<dbReference type="Proteomes" id="UP001057498">
    <property type="component" value="Chromosome"/>
</dbReference>
<feature type="region of interest" description="Disordered" evidence="1">
    <location>
        <begin position="1"/>
        <end position="21"/>
    </location>
</feature>
<evidence type="ECO:0000259" key="3">
    <source>
        <dbReference type="PROSITE" id="PS50112"/>
    </source>
</evidence>
<dbReference type="InterPro" id="IPR001610">
    <property type="entry name" value="PAC"/>
</dbReference>
<gene>
    <name evidence="6" type="ORF">CATMQ487_39020</name>
</gene>
<dbReference type="SUPFAM" id="SSF55785">
    <property type="entry name" value="PYP-like sensor domain (PAS domain)"/>
    <property type="match status" value="2"/>
</dbReference>
<evidence type="ECO:0000259" key="5">
    <source>
        <dbReference type="PROSITE" id="PS50887"/>
    </source>
</evidence>
<protein>
    <recommendedName>
        <fullName evidence="8">Diguanylate cyclase</fullName>
    </recommendedName>
</protein>
<feature type="domain" description="PAS" evidence="3">
    <location>
        <begin position="473"/>
        <end position="517"/>
    </location>
</feature>
<dbReference type="Pfam" id="PF00989">
    <property type="entry name" value="PAS"/>
    <property type="match status" value="1"/>
</dbReference>
<dbReference type="Pfam" id="PF13426">
    <property type="entry name" value="PAS_9"/>
    <property type="match status" value="1"/>
</dbReference>
<dbReference type="InterPro" id="IPR043128">
    <property type="entry name" value="Rev_trsase/Diguanyl_cyclase"/>
</dbReference>
<proteinExistence type="predicted"/>
<dbReference type="CDD" id="cd01949">
    <property type="entry name" value="GGDEF"/>
    <property type="match status" value="1"/>
</dbReference>
<feature type="domain" description="GGDEF" evidence="5">
    <location>
        <begin position="635"/>
        <end position="768"/>
    </location>
</feature>
<dbReference type="CDD" id="cd00130">
    <property type="entry name" value="PAS"/>
    <property type="match status" value="2"/>
</dbReference>
<evidence type="ECO:0008006" key="8">
    <source>
        <dbReference type="Google" id="ProtNLM"/>
    </source>
</evidence>
<dbReference type="InterPro" id="IPR029787">
    <property type="entry name" value="Nucleotide_cyclase"/>
</dbReference>
<dbReference type="InterPro" id="IPR013767">
    <property type="entry name" value="PAS_fold"/>
</dbReference>
<dbReference type="NCBIfam" id="TIGR00254">
    <property type="entry name" value="GGDEF"/>
    <property type="match status" value="1"/>
</dbReference>
<keyword evidence="2" id="KW-1133">Transmembrane helix</keyword>
<accession>A0ABN6PRD0</accession>
<feature type="domain" description="PAS" evidence="3">
    <location>
        <begin position="347"/>
        <end position="418"/>
    </location>
</feature>
<dbReference type="InterPro" id="IPR000160">
    <property type="entry name" value="GGDEF_dom"/>
</dbReference>
<dbReference type="PROSITE" id="PS50112">
    <property type="entry name" value="PAS"/>
    <property type="match status" value="2"/>
</dbReference>
<evidence type="ECO:0000313" key="6">
    <source>
        <dbReference type="EMBL" id="BDI06932.1"/>
    </source>
</evidence>
<dbReference type="InterPro" id="IPR035965">
    <property type="entry name" value="PAS-like_dom_sf"/>
</dbReference>
<dbReference type="NCBIfam" id="TIGR00229">
    <property type="entry name" value="sensory_box"/>
    <property type="match status" value="2"/>
</dbReference>
<evidence type="ECO:0000259" key="4">
    <source>
        <dbReference type="PROSITE" id="PS50113"/>
    </source>
</evidence>
<evidence type="ECO:0000256" key="1">
    <source>
        <dbReference type="SAM" id="MobiDB-lite"/>
    </source>
</evidence>
<feature type="transmembrane region" description="Helical" evidence="2">
    <location>
        <begin position="170"/>
        <end position="193"/>
    </location>
</feature>
<evidence type="ECO:0000256" key="2">
    <source>
        <dbReference type="SAM" id="Phobius"/>
    </source>
</evidence>
<feature type="domain" description="PAC" evidence="4">
    <location>
        <begin position="421"/>
        <end position="473"/>
    </location>
</feature>
<dbReference type="PANTHER" id="PTHR44757">
    <property type="entry name" value="DIGUANYLATE CYCLASE DGCP"/>
    <property type="match status" value="1"/>
</dbReference>
<organism evidence="6 7">
    <name type="scientific">Sphaerotilus microaerophilus</name>
    <dbReference type="NCBI Taxonomy" id="2914710"/>
    <lineage>
        <taxon>Bacteria</taxon>
        <taxon>Pseudomonadati</taxon>
        <taxon>Pseudomonadota</taxon>
        <taxon>Betaproteobacteria</taxon>
        <taxon>Burkholderiales</taxon>
        <taxon>Sphaerotilaceae</taxon>
        <taxon>Sphaerotilus</taxon>
    </lineage>
</organism>
<dbReference type="Pfam" id="PF00990">
    <property type="entry name" value="GGDEF"/>
    <property type="match status" value="1"/>
</dbReference>
<reference evidence="6" key="1">
    <citation type="submission" date="2022-04" db="EMBL/GenBank/DDBJ databases">
        <title>Whole genome sequence of Sphaerotilus sp. FB-5.</title>
        <authorList>
            <person name="Takeda M."/>
            <person name="Narihara S."/>
            <person name="Akimoto M."/>
            <person name="Akimoto R."/>
            <person name="Nishiyashiki S."/>
            <person name="Murakami T."/>
        </authorList>
    </citation>
    <scope>NUCLEOTIDE SEQUENCE</scope>
    <source>
        <strain evidence="6">FB-5</strain>
    </source>
</reference>
<sequence length="783" mass="85013">MSRVLPSPGDPDQAPATGQGGRLHRGVLEPGALPPQVQSRFQRGVVLEARALAWLARAPLPALLLQFLGTLGLAWLALELSRAPGHIAMMWFPNAWGTCWLLFAPRRYWPALLVLQGAAIGLANVGHGDGWLAAFAFVPANVAESWVAAWGLSASGAYRHIEAGPRRCGLVLLQGGVLPALVGAVLGSAVLSLRGQGDWLAIGPTWFTSSLLGSVSLLPLGLALLASTGSELRRRLLSWELLPLALLSVGTALVALTQLPFPFVYLVLPLVLAALALDFVAVAALVLLLSMAVGVMVAFALLPLPAWTAQWQAVQLYLPLLAALVPPLLLSAAVAESRRHNEVLDRSRNRLRSLYEGTPAMMMSCEPDGRVLGVSELWLERLDWRREEVIGRRATDFFDEPSRQRAMQVHWPALLASGACRDIEYGLLTRDGRRLDVLFAATCERDDDGQVVRLHAVLEDVTRKRLAEQLAREHERSRVTLESVADAVITTDASGRIEYLNPVATVMTGWPPELVRGTLYGEVMLRRDVDSGAELPDPVALCLHLRDRPALPHTVMLRDRHGGEHPIHESVAPMIDAAGGLIGAVATFQDVSQAHALAVQLAHQAQHDGLTGLPNRLLLRDRLQQCLQMARRNGHLFALLFMDLDHFKQVNDRLGHACGDELLRQVAQRITSTLRASDTACRLGGDEFVVLLPQIDRIDDAGGAARHVLREVVRPYEIGGQWLSASFSIGVAVYPHDGDDDEALMRHADAAMYRAKQGGRNQYRFHGGASAAMGAVDEGEAPA</sequence>
<feature type="transmembrane region" description="Helical" evidence="2">
    <location>
        <begin position="205"/>
        <end position="225"/>
    </location>
</feature>
<feature type="transmembrane region" description="Helical" evidence="2">
    <location>
        <begin position="60"/>
        <end position="78"/>
    </location>
</feature>
<dbReference type="SUPFAM" id="SSF55073">
    <property type="entry name" value="Nucleotide cyclase"/>
    <property type="match status" value="1"/>
</dbReference>
<evidence type="ECO:0000313" key="7">
    <source>
        <dbReference type="Proteomes" id="UP001057498"/>
    </source>
</evidence>
<keyword evidence="2" id="KW-0472">Membrane</keyword>
<dbReference type="InterPro" id="IPR000014">
    <property type="entry name" value="PAS"/>
</dbReference>
<dbReference type="SMART" id="SM00091">
    <property type="entry name" value="PAS"/>
    <property type="match status" value="2"/>
</dbReference>
<dbReference type="Gene3D" id="3.30.450.20">
    <property type="entry name" value="PAS domain"/>
    <property type="match status" value="2"/>
</dbReference>
<feature type="transmembrane region" description="Helical" evidence="2">
    <location>
        <begin position="279"/>
        <end position="304"/>
    </location>
</feature>
<dbReference type="SMART" id="SM00086">
    <property type="entry name" value="PAC"/>
    <property type="match status" value="2"/>
</dbReference>
<dbReference type="Gene3D" id="3.30.70.270">
    <property type="match status" value="1"/>
</dbReference>
<dbReference type="PANTHER" id="PTHR44757:SF4">
    <property type="entry name" value="DIGUANYLATE CYCLASE DGCE-RELATED"/>
    <property type="match status" value="1"/>
</dbReference>
<feature type="transmembrane region" description="Helical" evidence="2">
    <location>
        <begin position="84"/>
        <end position="103"/>
    </location>
</feature>
<dbReference type="InterPro" id="IPR052155">
    <property type="entry name" value="Biofilm_reg_signaling"/>
</dbReference>